<protein>
    <submittedName>
        <fullName evidence="1">DUF1810 domain-containing protein</fullName>
    </submittedName>
</protein>
<dbReference type="EMBL" id="JAPZPY010000009">
    <property type="protein sequence ID" value="MCZ8381034.1"/>
    <property type="molecule type" value="Genomic_DNA"/>
</dbReference>
<reference evidence="1" key="1">
    <citation type="submission" date="2022-12" db="EMBL/GenBank/DDBJ databases">
        <authorList>
            <person name="Deng Y."/>
            <person name="Zhang Y.-Q."/>
        </authorList>
    </citation>
    <scope>NUCLEOTIDE SEQUENCE</scope>
    <source>
        <strain evidence="1">CPCC 205372</strain>
    </source>
</reference>
<keyword evidence="2" id="KW-1185">Reference proteome</keyword>
<dbReference type="RefSeq" id="WP_269895594.1">
    <property type="nucleotide sequence ID" value="NZ_JAPZPY010000009.1"/>
</dbReference>
<sequence>MTTDDPFDLQRFVTAQEPVYDTVLAELRAGRKRTHWIWFVFPQLRGLGRSATADRFGIASLAEARAYLEHPVLGARLRECTRLVQRLEGRSAEDVFGFPDVLKVRSSMTLFARAAADDADFAGVLEKFYDGEDPATVELLT</sequence>
<comment type="caution">
    <text evidence="1">The sequence shown here is derived from an EMBL/GenBank/DDBJ whole genome shotgun (WGS) entry which is preliminary data.</text>
</comment>
<evidence type="ECO:0000313" key="1">
    <source>
        <dbReference type="EMBL" id="MCZ8381034.1"/>
    </source>
</evidence>
<organism evidence="1 2">
    <name type="scientific">Mycobacterium hippophais</name>
    <dbReference type="NCBI Taxonomy" id="3016340"/>
    <lineage>
        <taxon>Bacteria</taxon>
        <taxon>Bacillati</taxon>
        <taxon>Actinomycetota</taxon>
        <taxon>Actinomycetes</taxon>
        <taxon>Mycobacteriales</taxon>
        <taxon>Mycobacteriaceae</taxon>
        <taxon>Mycobacterium</taxon>
    </lineage>
</organism>
<dbReference type="Gene3D" id="1.25.40.380">
    <property type="entry name" value="Protein of unknown function DUF1810"/>
    <property type="match status" value="1"/>
</dbReference>
<proteinExistence type="predicted"/>
<dbReference type="Pfam" id="PF08837">
    <property type="entry name" value="DUF1810"/>
    <property type="match status" value="1"/>
</dbReference>
<gene>
    <name evidence="1" type="ORF">O6P37_19380</name>
</gene>
<dbReference type="Proteomes" id="UP001142153">
    <property type="component" value="Unassembled WGS sequence"/>
</dbReference>
<dbReference type="InterPro" id="IPR014937">
    <property type="entry name" value="DUF1810"/>
</dbReference>
<dbReference type="PIRSF" id="PIRSF008546">
    <property type="entry name" value="UCP008546"/>
    <property type="match status" value="1"/>
</dbReference>
<dbReference type="SUPFAM" id="SSF140736">
    <property type="entry name" value="Rv1873-like"/>
    <property type="match status" value="1"/>
</dbReference>
<evidence type="ECO:0000313" key="2">
    <source>
        <dbReference type="Proteomes" id="UP001142153"/>
    </source>
</evidence>
<name>A0ABT4PWR3_9MYCO</name>
<dbReference type="InterPro" id="IPR036287">
    <property type="entry name" value="Rv1873-like_sf"/>
</dbReference>
<accession>A0ABT4PWR3</accession>